<dbReference type="AlphaFoldDB" id="A0A1I0F6B5"/>
<dbReference type="Proteomes" id="UP000198558">
    <property type="component" value="Unassembled WGS sequence"/>
</dbReference>
<name>A0A1I0F6B5_9FIRM</name>
<organism evidence="1 2">
    <name type="scientific">Thomasclavelia cocleata</name>
    <dbReference type="NCBI Taxonomy" id="69824"/>
    <lineage>
        <taxon>Bacteria</taxon>
        <taxon>Bacillati</taxon>
        <taxon>Bacillota</taxon>
        <taxon>Erysipelotrichia</taxon>
        <taxon>Erysipelotrichales</taxon>
        <taxon>Coprobacillaceae</taxon>
        <taxon>Thomasclavelia</taxon>
    </lineage>
</organism>
<sequence>EVVDKSLLEAMVNKVLGLEEDKYIESTWNAMLPDLEAAQEVLGNEKATQAEVDEACDALTRAYLNLRLKPNKDLLSGLINKANGLNSASYTAKTWAVVENEVMKAQAVLENPEASEAEVNAAHAALTKALEGLVAKPGDTTAIKTGDNSLIGTSIALMSLSLARILYFKKEKVLK</sequence>
<accession>A0A1I0F6B5</accession>
<evidence type="ECO:0000313" key="1">
    <source>
        <dbReference type="EMBL" id="SET53591.1"/>
    </source>
</evidence>
<gene>
    <name evidence="1" type="ORF">SAMN04489758_1178</name>
</gene>
<dbReference type="Gene3D" id="1.20.1270.70">
    <property type="entry name" value="Designed single chain three-helix bundle"/>
    <property type="match status" value="2"/>
</dbReference>
<feature type="non-terminal residue" evidence="1">
    <location>
        <position position="1"/>
    </location>
</feature>
<protein>
    <submittedName>
        <fullName evidence="1">Uncharacterized Sugar-binding Domain</fullName>
    </submittedName>
</protein>
<dbReference type="Pfam" id="PF07554">
    <property type="entry name" value="FIVAR"/>
    <property type="match status" value="2"/>
</dbReference>
<keyword evidence="2" id="KW-1185">Reference proteome</keyword>
<dbReference type="EMBL" id="FOIN01000017">
    <property type="protein sequence ID" value="SET53591.1"/>
    <property type="molecule type" value="Genomic_DNA"/>
</dbReference>
<proteinExistence type="predicted"/>
<evidence type="ECO:0000313" key="2">
    <source>
        <dbReference type="Proteomes" id="UP000198558"/>
    </source>
</evidence>
<reference evidence="2" key="1">
    <citation type="submission" date="2016-10" db="EMBL/GenBank/DDBJ databases">
        <authorList>
            <person name="Varghese N."/>
            <person name="Submissions S."/>
        </authorList>
    </citation>
    <scope>NUCLEOTIDE SEQUENCE [LARGE SCALE GENOMIC DNA]</scope>
    <source>
        <strain evidence="2">DSM 1551</strain>
    </source>
</reference>